<dbReference type="OrthoDB" id="9859999at2"/>
<protein>
    <submittedName>
        <fullName evidence="2">Uncharacterized protein</fullName>
    </submittedName>
</protein>
<evidence type="ECO:0000313" key="3">
    <source>
        <dbReference type="Proteomes" id="UP000320160"/>
    </source>
</evidence>
<name>A0A553WIH8_9SPHN</name>
<keyword evidence="1" id="KW-0732">Signal</keyword>
<feature type="signal peptide" evidence="1">
    <location>
        <begin position="1"/>
        <end position="16"/>
    </location>
</feature>
<keyword evidence="3" id="KW-1185">Reference proteome</keyword>
<dbReference type="EMBL" id="VKKU01000001">
    <property type="protein sequence ID" value="TSB04482.1"/>
    <property type="molecule type" value="Genomic_DNA"/>
</dbReference>
<reference evidence="2 3" key="1">
    <citation type="submission" date="2019-07" db="EMBL/GenBank/DDBJ databases">
        <authorList>
            <person name="Park M."/>
        </authorList>
    </citation>
    <scope>NUCLEOTIDE SEQUENCE [LARGE SCALE GENOMIC DNA]</scope>
    <source>
        <strain evidence="2 3">KCTC32445</strain>
    </source>
</reference>
<feature type="chain" id="PRO_5022166650" evidence="1">
    <location>
        <begin position="17"/>
        <end position="115"/>
    </location>
</feature>
<sequence>MSQASINFSMVMIASATLILGACGDAGNSSSGSKTAMTEAQFAELKANCKLQTARFGPSTTNETSVIDGVPVTVEETKGTSGVMIKLSQAEGTAAFSCITGEFERTGAEAYVSME</sequence>
<dbReference type="RefSeq" id="WP_143775370.1">
    <property type="nucleotide sequence ID" value="NZ_VKKU01000001.1"/>
</dbReference>
<dbReference type="AlphaFoldDB" id="A0A553WIH8"/>
<evidence type="ECO:0000256" key="1">
    <source>
        <dbReference type="SAM" id="SignalP"/>
    </source>
</evidence>
<dbReference type="Proteomes" id="UP000320160">
    <property type="component" value="Unassembled WGS sequence"/>
</dbReference>
<gene>
    <name evidence="2" type="ORF">FOM92_03400</name>
</gene>
<organism evidence="2 3">
    <name type="scientific">Sphingorhabdus contaminans</name>
    <dbReference type="NCBI Taxonomy" id="1343899"/>
    <lineage>
        <taxon>Bacteria</taxon>
        <taxon>Pseudomonadati</taxon>
        <taxon>Pseudomonadota</taxon>
        <taxon>Alphaproteobacteria</taxon>
        <taxon>Sphingomonadales</taxon>
        <taxon>Sphingomonadaceae</taxon>
        <taxon>Sphingorhabdus</taxon>
    </lineage>
</organism>
<comment type="caution">
    <text evidence="2">The sequence shown here is derived from an EMBL/GenBank/DDBJ whole genome shotgun (WGS) entry which is preliminary data.</text>
</comment>
<evidence type="ECO:0000313" key="2">
    <source>
        <dbReference type="EMBL" id="TSB04482.1"/>
    </source>
</evidence>
<accession>A0A553WIH8</accession>
<proteinExistence type="predicted"/>